<evidence type="ECO:0000313" key="1">
    <source>
        <dbReference type="EMBL" id="KKS71897.1"/>
    </source>
</evidence>
<accession>A0A0G1BF26</accession>
<dbReference type="Proteomes" id="UP000033867">
    <property type="component" value="Unassembled WGS sequence"/>
</dbReference>
<comment type="caution">
    <text evidence="1">The sequence shown here is derived from an EMBL/GenBank/DDBJ whole genome shotgun (WGS) entry which is preliminary data.</text>
</comment>
<reference evidence="1 2" key="1">
    <citation type="journal article" date="2015" name="Nature">
        <title>rRNA introns, odd ribosomes, and small enigmatic genomes across a large radiation of phyla.</title>
        <authorList>
            <person name="Brown C.T."/>
            <person name="Hug L.A."/>
            <person name="Thomas B.C."/>
            <person name="Sharon I."/>
            <person name="Castelle C.J."/>
            <person name="Singh A."/>
            <person name="Wilkins M.J."/>
            <person name="Williams K.H."/>
            <person name="Banfield J.F."/>
        </authorList>
    </citation>
    <scope>NUCLEOTIDE SEQUENCE [LARGE SCALE GENOMIC DNA]</scope>
</reference>
<dbReference type="SUPFAM" id="SSF102114">
    <property type="entry name" value="Radical SAM enzymes"/>
    <property type="match status" value="1"/>
</dbReference>
<feature type="non-terminal residue" evidence="1">
    <location>
        <position position="1"/>
    </location>
</feature>
<dbReference type="InterPro" id="IPR058240">
    <property type="entry name" value="rSAM_sf"/>
</dbReference>
<organism evidence="1 2">
    <name type="scientific">Candidatus Magasanikbacteria bacterium GW2011_GWE2_42_7</name>
    <dbReference type="NCBI Taxonomy" id="1619052"/>
    <lineage>
        <taxon>Bacteria</taxon>
        <taxon>Candidatus Magasanikiibacteriota</taxon>
    </lineage>
</organism>
<dbReference type="InterPro" id="IPR005358">
    <property type="entry name" value="Puta_zinc/iron-chelating_dom"/>
</dbReference>
<protein>
    <submittedName>
        <fullName evidence="1">Uncharacterized protein</fullName>
    </submittedName>
</protein>
<dbReference type="AlphaFoldDB" id="A0A0G1BF26"/>
<sequence>KKSGVSTTLYVTVTGKNVDQLDDFAQLAKDHECAAVHFNQVTIAGRALSFVDELALSVDQQQRLPELVAETTRVIFGEELSATDERCWVDGVTVYMSADGNLYLCSEVFQRRPDLSIGNIRSFSFKAWAEQQNVSSFANDGDKCCYGVRASEHSVFVGNVGAECIFAPRKWSIDTLSKLYDVLGELYQDIGQDCRDCRDPDCLGYVWLLKKEADRLYEQGVALVQVNDGPTFIHSFPMTSEGRPDLSTRYPPCSQLCTDSRRCRIYQDRPLACRLYPLGPETKADGTVVWALHLDCLHVERMEKRGMLPQFERRALSILNSLSPQLLGEIAETYREVDALCAFPDGENKYRSLQPVK</sequence>
<dbReference type="Gene3D" id="3.20.20.70">
    <property type="entry name" value="Aldolase class I"/>
    <property type="match status" value="1"/>
</dbReference>
<dbReference type="Pfam" id="PF03692">
    <property type="entry name" value="CxxCxxCC"/>
    <property type="match status" value="1"/>
</dbReference>
<proteinExistence type="predicted"/>
<dbReference type="EMBL" id="LCEK01000017">
    <property type="protein sequence ID" value="KKS71897.1"/>
    <property type="molecule type" value="Genomic_DNA"/>
</dbReference>
<dbReference type="InterPro" id="IPR013785">
    <property type="entry name" value="Aldolase_TIM"/>
</dbReference>
<gene>
    <name evidence="1" type="ORF">UV42_C0017G0001</name>
</gene>
<name>A0A0G1BF26_9BACT</name>
<dbReference type="PATRIC" id="fig|1619052.3.peg.418"/>
<evidence type="ECO:0000313" key="2">
    <source>
        <dbReference type="Proteomes" id="UP000033867"/>
    </source>
</evidence>